<dbReference type="EMBL" id="MT141935">
    <property type="protein sequence ID" value="QJA72234.1"/>
    <property type="molecule type" value="Genomic_DNA"/>
</dbReference>
<proteinExistence type="predicted"/>
<accession>A0A6M3JQ59</accession>
<organism evidence="1">
    <name type="scientific">viral metagenome</name>
    <dbReference type="NCBI Taxonomy" id="1070528"/>
    <lineage>
        <taxon>unclassified sequences</taxon>
        <taxon>metagenomes</taxon>
        <taxon>organismal metagenomes</taxon>
    </lineage>
</organism>
<reference evidence="1" key="1">
    <citation type="submission" date="2020-03" db="EMBL/GenBank/DDBJ databases">
        <title>The deep terrestrial virosphere.</title>
        <authorList>
            <person name="Holmfeldt K."/>
            <person name="Nilsson E."/>
            <person name="Simone D."/>
            <person name="Lopez-Fernandez M."/>
            <person name="Wu X."/>
            <person name="de Brujin I."/>
            <person name="Lundin D."/>
            <person name="Andersson A."/>
            <person name="Bertilsson S."/>
            <person name="Dopson M."/>
        </authorList>
    </citation>
    <scope>NUCLEOTIDE SEQUENCE</scope>
    <source>
        <strain evidence="1">MM415A02830</strain>
    </source>
</reference>
<name>A0A6M3JQ59_9ZZZZ</name>
<gene>
    <name evidence="1" type="ORF">MM415A02830_0002</name>
</gene>
<dbReference type="AlphaFoldDB" id="A0A6M3JQ59"/>
<protein>
    <submittedName>
        <fullName evidence="1">Uncharacterized protein</fullName>
    </submittedName>
</protein>
<evidence type="ECO:0000313" key="1">
    <source>
        <dbReference type="EMBL" id="QJA72234.1"/>
    </source>
</evidence>
<sequence length="105" mass="12402">MRASREQCERREDELAEQEYQMSYVDLPGNIKLNIHNAVLEEFGMRRKFKFNCLDCGTYFEDEVEGSLVEIFTDIQSETHAEVLDSVCPSCKEVRDRKAEEEEWK</sequence>